<dbReference type="EnsemblPlants" id="AUR62016881-RA">
    <property type="protein sequence ID" value="AUR62016881-RA:cds"/>
    <property type="gene ID" value="AUR62016881"/>
</dbReference>
<accession>A0A803LPK2</accession>
<protein>
    <submittedName>
        <fullName evidence="2">Uncharacterized protein</fullName>
    </submittedName>
</protein>
<dbReference type="GO" id="GO:0009733">
    <property type="term" value="P:response to auxin"/>
    <property type="evidence" value="ECO:0007669"/>
    <property type="project" value="InterPro"/>
</dbReference>
<dbReference type="KEGG" id="cqi:110704924"/>
<dbReference type="PANTHER" id="PTHR31929">
    <property type="entry name" value="SAUR-LIKE AUXIN-RESPONSIVE PROTEIN FAMILY-RELATED"/>
    <property type="match status" value="1"/>
</dbReference>
<dbReference type="Pfam" id="PF02519">
    <property type="entry name" value="Auxin_inducible"/>
    <property type="match status" value="1"/>
</dbReference>
<evidence type="ECO:0000313" key="2">
    <source>
        <dbReference type="EnsemblPlants" id="AUR62016881-RA:cds"/>
    </source>
</evidence>
<sequence>MAIRFPSVLSNTKQICTKNQQVVPKGYVPVYVGEQADKKRFVVPLSYLSHPVFQDLLQRAEEEYGFNHPMGALTIPCSEDTFFTLTSELRC</sequence>
<name>A0A803LPK2_CHEQI</name>
<comment type="similarity">
    <text evidence="1">Belongs to the ARG7 family.</text>
</comment>
<reference evidence="2" key="1">
    <citation type="journal article" date="2017" name="Nature">
        <title>The genome of Chenopodium quinoa.</title>
        <authorList>
            <person name="Jarvis D.E."/>
            <person name="Ho Y.S."/>
            <person name="Lightfoot D.J."/>
            <person name="Schmoeckel S.M."/>
            <person name="Li B."/>
            <person name="Borm T.J.A."/>
            <person name="Ohyanagi H."/>
            <person name="Mineta K."/>
            <person name="Michell C.T."/>
            <person name="Saber N."/>
            <person name="Kharbatia N.M."/>
            <person name="Rupper R.R."/>
            <person name="Sharp A.R."/>
            <person name="Dally N."/>
            <person name="Boughton B.A."/>
            <person name="Woo Y.H."/>
            <person name="Gao G."/>
            <person name="Schijlen E.G.W.M."/>
            <person name="Guo X."/>
            <person name="Momin A.A."/>
            <person name="Negrao S."/>
            <person name="Al-Babili S."/>
            <person name="Gehring C."/>
            <person name="Roessner U."/>
            <person name="Jung C."/>
            <person name="Murphy K."/>
            <person name="Arold S.T."/>
            <person name="Gojobori T."/>
            <person name="van der Linden C.G."/>
            <person name="van Loo E.N."/>
            <person name="Jellen E.N."/>
            <person name="Maughan P.J."/>
            <person name="Tester M."/>
        </authorList>
    </citation>
    <scope>NUCLEOTIDE SEQUENCE [LARGE SCALE GENOMIC DNA]</scope>
    <source>
        <strain evidence="2">cv. PI 614886</strain>
    </source>
</reference>
<proteinExistence type="inferred from homology"/>
<keyword evidence="3" id="KW-1185">Reference proteome</keyword>
<reference evidence="2" key="2">
    <citation type="submission" date="2021-03" db="UniProtKB">
        <authorList>
            <consortium name="EnsemblPlants"/>
        </authorList>
    </citation>
    <scope>IDENTIFICATION</scope>
</reference>
<gene>
    <name evidence="2" type="primary">LOC110704924</name>
</gene>
<evidence type="ECO:0000313" key="3">
    <source>
        <dbReference type="Proteomes" id="UP000596660"/>
    </source>
</evidence>
<dbReference type="InterPro" id="IPR003676">
    <property type="entry name" value="SAUR_fam"/>
</dbReference>
<dbReference type="Gramene" id="AUR62016881-RA">
    <property type="protein sequence ID" value="AUR62016881-RA:cds"/>
    <property type="gene ID" value="AUR62016881"/>
</dbReference>
<evidence type="ECO:0000256" key="1">
    <source>
        <dbReference type="ARBA" id="ARBA00006974"/>
    </source>
</evidence>
<dbReference type="OrthoDB" id="625231at2759"/>
<organism evidence="2 3">
    <name type="scientific">Chenopodium quinoa</name>
    <name type="common">Quinoa</name>
    <dbReference type="NCBI Taxonomy" id="63459"/>
    <lineage>
        <taxon>Eukaryota</taxon>
        <taxon>Viridiplantae</taxon>
        <taxon>Streptophyta</taxon>
        <taxon>Embryophyta</taxon>
        <taxon>Tracheophyta</taxon>
        <taxon>Spermatophyta</taxon>
        <taxon>Magnoliopsida</taxon>
        <taxon>eudicotyledons</taxon>
        <taxon>Gunneridae</taxon>
        <taxon>Pentapetalae</taxon>
        <taxon>Caryophyllales</taxon>
        <taxon>Chenopodiaceae</taxon>
        <taxon>Chenopodioideae</taxon>
        <taxon>Atripliceae</taxon>
        <taxon>Chenopodium</taxon>
    </lineage>
</organism>
<dbReference type="RefSeq" id="XP_021738423.1">
    <property type="nucleotide sequence ID" value="XM_021882731.1"/>
</dbReference>
<dbReference type="Proteomes" id="UP000596660">
    <property type="component" value="Unplaced"/>
</dbReference>
<dbReference type="AlphaFoldDB" id="A0A803LPK2"/>
<dbReference type="OMA" id="NIFANHA"/>
<dbReference type="GeneID" id="110704924"/>